<evidence type="ECO:0000313" key="2">
    <source>
        <dbReference type="Proteomes" id="UP000708208"/>
    </source>
</evidence>
<dbReference type="Proteomes" id="UP000708208">
    <property type="component" value="Unassembled WGS sequence"/>
</dbReference>
<name>A0A8J2K5V5_9HEXA</name>
<gene>
    <name evidence="1" type="ORF">AFUS01_LOCUS21308</name>
</gene>
<keyword evidence="2" id="KW-1185">Reference proteome</keyword>
<accession>A0A8J2K5V5</accession>
<organism evidence="1 2">
    <name type="scientific">Allacma fusca</name>
    <dbReference type="NCBI Taxonomy" id="39272"/>
    <lineage>
        <taxon>Eukaryota</taxon>
        <taxon>Metazoa</taxon>
        <taxon>Ecdysozoa</taxon>
        <taxon>Arthropoda</taxon>
        <taxon>Hexapoda</taxon>
        <taxon>Collembola</taxon>
        <taxon>Symphypleona</taxon>
        <taxon>Sminthuridae</taxon>
        <taxon>Allacma</taxon>
    </lineage>
</organism>
<proteinExistence type="predicted"/>
<dbReference type="AlphaFoldDB" id="A0A8J2K5V5"/>
<dbReference type="EMBL" id="CAJVCH010238073">
    <property type="protein sequence ID" value="CAG7732822.1"/>
    <property type="molecule type" value="Genomic_DNA"/>
</dbReference>
<sequence length="67" mass="7671">MDGIPSRIYDVPVPRIFLKSCHKCLTYSLKPRPWKVALGILRGCCMEKENQEDNCNSIAAPKDTYKK</sequence>
<comment type="caution">
    <text evidence="1">The sequence shown here is derived from an EMBL/GenBank/DDBJ whole genome shotgun (WGS) entry which is preliminary data.</text>
</comment>
<protein>
    <submittedName>
        <fullName evidence="1">Uncharacterized protein</fullName>
    </submittedName>
</protein>
<reference evidence="1" key="1">
    <citation type="submission" date="2021-06" db="EMBL/GenBank/DDBJ databases">
        <authorList>
            <person name="Hodson N. C."/>
            <person name="Mongue J. A."/>
            <person name="Jaron S. K."/>
        </authorList>
    </citation>
    <scope>NUCLEOTIDE SEQUENCE</scope>
</reference>
<evidence type="ECO:0000313" key="1">
    <source>
        <dbReference type="EMBL" id="CAG7732822.1"/>
    </source>
</evidence>